<organism evidence="7 8">
    <name type="scientific">Leucocoprinus birnbaumii</name>
    <dbReference type="NCBI Taxonomy" id="56174"/>
    <lineage>
        <taxon>Eukaryota</taxon>
        <taxon>Fungi</taxon>
        <taxon>Dikarya</taxon>
        <taxon>Basidiomycota</taxon>
        <taxon>Agaricomycotina</taxon>
        <taxon>Agaricomycetes</taxon>
        <taxon>Agaricomycetidae</taxon>
        <taxon>Agaricales</taxon>
        <taxon>Agaricineae</taxon>
        <taxon>Agaricaceae</taxon>
        <taxon>Leucocoprinus</taxon>
    </lineage>
</organism>
<evidence type="ECO:0000256" key="1">
    <source>
        <dbReference type="ARBA" id="ARBA00007865"/>
    </source>
</evidence>
<comment type="similarity">
    <text evidence="1">Belongs to the Cyclase 1 superfamily.</text>
</comment>
<dbReference type="GO" id="GO:0000775">
    <property type="term" value="C:chromosome, centromeric region"/>
    <property type="evidence" value="ECO:0007669"/>
    <property type="project" value="InterPro"/>
</dbReference>
<evidence type="ECO:0000256" key="5">
    <source>
        <dbReference type="SAM" id="MobiDB-lite"/>
    </source>
</evidence>
<feature type="compositionally biased region" description="Basic and acidic residues" evidence="5">
    <location>
        <begin position="933"/>
        <end position="949"/>
    </location>
</feature>
<feature type="domain" description="Shugoshin C-terminal" evidence="6">
    <location>
        <begin position="722"/>
        <end position="744"/>
    </location>
</feature>
<feature type="compositionally biased region" description="Basic residues" evidence="5">
    <location>
        <begin position="458"/>
        <end position="469"/>
    </location>
</feature>
<keyword evidence="4" id="KW-0175">Coiled coil</keyword>
<dbReference type="PANTHER" id="PTHR34861">
    <property type="match status" value="1"/>
</dbReference>
<name>A0AAD5VZX4_9AGAR</name>
<dbReference type="GO" id="GO:0019441">
    <property type="term" value="P:L-tryptophan catabolic process to kynurenine"/>
    <property type="evidence" value="ECO:0007669"/>
    <property type="project" value="InterPro"/>
</dbReference>
<dbReference type="Gene3D" id="3.50.30.50">
    <property type="entry name" value="Putative cyclase"/>
    <property type="match status" value="1"/>
</dbReference>
<evidence type="ECO:0000259" key="6">
    <source>
        <dbReference type="Pfam" id="PF07557"/>
    </source>
</evidence>
<feature type="compositionally biased region" description="Basic and acidic residues" evidence="5">
    <location>
        <begin position="616"/>
        <end position="641"/>
    </location>
</feature>
<reference evidence="7" key="1">
    <citation type="submission" date="2022-07" db="EMBL/GenBank/DDBJ databases">
        <title>Genome Sequence of Leucocoprinus birnbaumii.</title>
        <authorList>
            <person name="Buettner E."/>
        </authorList>
    </citation>
    <scope>NUCLEOTIDE SEQUENCE</scope>
    <source>
        <strain evidence="7">VT141</strain>
    </source>
</reference>
<gene>
    <name evidence="7" type="ORF">NP233_g2929</name>
</gene>
<dbReference type="InterPro" id="IPR007325">
    <property type="entry name" value="KFase/CYL"/>
</dbReference>
<protein>
    <recommendedName>
        <fullName evidence="6">Shugoshin C-terminal domain-containing protein</fullName>
    </recommendedName>
</protein>
<feature type="compositionally biased region" description="Low complexity" evidence="5">
    <location>
        <begin position="817"/>
        <end position="827"/>
    </location>
</feature>
<feature type="compositionally biased region" description="Low complexity" evidence="5">
    <location>
        <begin position="839"/>
        <end position="856"/>
    </location>
</feature>
<dbReference type="InterPro" id="IPR037175">
    <property type="entry name" value="KFase_sf"/>
</dbReference>
<dbReference type="PANTHER" id="PTHR34861:SF10">
    <property type="entry name" value="CYCLASE"/>
    <property type="match status" value="1"/>
</dbReference>
<dbReference type="GO" id="GO:0045132">
    <property type="term" value="P:meiotic chromosome segregation"/>
    <property type="evidence" value="ECO:0007669"/>
    <property type="project" value="InterPro"/>
</dbReference>
<comment type="caution">
    <text evidence="7">The sequence shown here is derived from an EMBL/GenBank/DDBJ whole genome shotgun (WGS) entry which is preliminary data.</text>
</comment>
<evidence type="ECO:0000313" key="7">
    <source>
        <dbReference type="EMBL" id="KAJ3572658.1"/>
    </source>
</evidence>
<accession>A0AAD5VZX4</accession>
<feature type="region of interest" description="Disordered" evidence="5">
    <location>
        <begin position="396"/>
        <end position="656"/>
    </location>
</feature>
<proteinExistence type="inferred from homology"/>
<feature type="compositionally biased region" description="Low complexity" evidence="5">
    <location>
        <begin position="502"/>
        <end position="515"/>
    </location>
</feature>
<feature type="region of interest" description="Disordered" evidence="5">
    <location>
        <begin position="701"/>
        <end position="949"/>
    </location>
</feature>
<dbReference type="AlphaFoldDB" id="A0AAD5VZX4"/>
<evidence type="ECO:0000256" key="2">
    <source>
        <dbReference type="ARBA" id="ARBA00010845"/>
    </source>
</evidence>
<evidence type="ECO:0000256" key="4">
    <source>
        <dbReference type="SAM" id="Coils"/>
    </source>
</evidence>
<feature type="compositionally biased region" description="Pro residues" evidence="5">
    <location>
        <begin position="400"/>
        <end position="413"/>
    </location>
</feature>
<dbReference type="Proteomes" id="UP001213000">
    <property type="component" value="Unassembled WGS sequence"/>
</dbReference>
<evidence type="ECO:0000256" key="3">
    <source>
        <dbReference type="ARBA" id="ARBA00022829"/>
    </source>
</evidence>
<sequence length="949" mass="104243">MYGRKQPEVNMIVKLPEIGMPRDDELHMNTQSGTQWDGMRHFGIIEHGMFYNGTPAKSLPFGVNEHPDPNAVGEEHRKLGIQSAFVHLLKRLAIDEFVGSDWANHGICGRGVLLDLVSYFEKKNGGVLPWDPWQTFAVTAPMLEEVAKAQGVQFRTGDVLLMRVGFIRKYMSKVTGQGERDALREKPETFAGIEQSEDMKRFLWNNHFAAVASDQPALEACEMKKAWPAAPGTHMHQTILGLWGMPIGEFFDLEQLSEVCKETGRYTFFFSSWPLNIIGGAASPPNAAWSLRESRASIGARQADTLAEYENLKKKFLLANKHITKLNSTLSIRIEELNAEITVLQVENLRLRQSEISLQAQLKREREKSRKVMADTETAALHLTKHLGYLRHTLNITLEPTPPPSPAFPPATKPPAQTTNACISGLRIARPPNVPGIHEEDEPCASSSDVELEDKPSSSKRKSKSKSQHRLSASKLPLPPRATSPPESTTMTPHPSRIVDYQTGSSSSSSSGTTSTKRKGSRRQSGLLSIDTENLAPPRPASPAFGSPIRLEAARAEEAEEIAVLSGNLDVDAEPEHEQPQEDYDQPLQPPPVPKKEKRRTSKSKDKDPPPVLPPTHDDLEREYAVESVKSREKKRLRENDAADLPLEGTKGKQRTVTRAALQPIDCNTGYLTTAIRVQPHSVRDKEEEVVVSARTFLVSSAAANAPPPAPPEPEPEVGPGGRERRARKSVNYAEPKLNTKMRKPDPPPGTEQAPTRKKRSSAVAVMTTVSYPKVPEAPTPIVNVERESSPPRRSSGEFLPRNVLETLSPLLPPSRPSSSSATPTSTAYHSLLSGPQPTASRTSSGAGTTSTGATSLRRKKSRPAVQDEEEEEHDSDDGAEADEEYVPRTRGLGSWVNIEGRGTRKSSSSGTTKKSTTTSGTSTGVGMMLLSETRREMVDDSRRHSMAV</sequence>
<dbReference type="GO" id="GO:0005634">
    <property type="term" value="C:nucleus"/>
    <property type="evidence" value="ECO:0007669"/>
    <property type="project" value="InterPro"/>
</dbReference>
<comment type="similarity">
    <text evidence="2">Belongs to the shugoshin family.</text>
</comment>
<dbReference type="SUPFAM" id="SSF102198">
    <property type="entry name" value="Putative cyclase"/>
    <property type="match status" value="1"/>
</dbReference>
<dbReference type="Pfam" id="PF07557">
    <property type="entry name" value="Shugoshin_C"/>
    <property type="match status" value="1"/>
</dbReference>
<feature type="coiled-coil region" evidence="4">
    <location>
        <begin position="327"/>
        <end position="354"/>
    </location>
</feature>
<dbReference type="Pfam" id="PF04199">
    <property type="entry name" value="Cyclase"/>
    <property type="match status" value="1"/>
</dbReference>
<dbReference type="GO" id="GO:0004061">
    <property type="term" value="F:arylformamidase activity"/>
    <property type="evidence" value="ECO:0007669"/>
    <property type="project" value="InterPro"/>
</dbReference>
<keyword evidence="8" id="KW-1185">Reference proteome</keyword>
<dbReference type="InterPro" id="IPR011515">
    <property type="entry name" value="Shugoshin_C"/>
</dbReference>
<dbReference type="EMBL" id="JANIEX010000133">
    <property type="protein sequence ID" value="KAJ3572658.1"/>
    <property type="molecule type" value="Genomic_DNA"/>
</dbReference>
<evidence type="ECO:0000313" key="8">
    <source>
        <dbReference type="Proteomes" id="UP001213000"/>
    </source>
</evidence>
<keyword evidence="3" id="KW-0159">Chromosome partition</keyword>
<feature type="compositionally biased region" description="Acidic residues" evidence="5">
    <location>
        <begin position="867"/>
        <end position="885"/>
    </location>
</feature>
<feature type="compositionally biased region" description="Low complexity" evidence="5">
    <location>
        <begin position="906"/>
        <end position="925"/>
    </location>
</feature>